<dbReference type="Pfam" id="PF00132">
    <property type="entry name" value="Hexapep"/>
    <property type="match status" value="1"/>
</dbReference>
<keyword evidence="3 4" id="KW-0012">Acyltransferase</keyword>
<dbReference type="Proteomes" id="UP000441333">
    <property type="component" value="Unassembled WGS sequence"/>
</dbReference>
<sequence>MTRFLLDIKKYKKYSGRKSALLLILTNQGLWALFVYRLGNACYRSKLPVFFKRVALLLFVFWQKGIEIVTGISLPYSAQIGEGFYIGHFGGVIVNPSAIIGRNCNISQGVTIGVSGRDEKRGVPVIGDNVYMGANAVIVGKIKIGNNCVIGANSLVNMNIEDNKTVLGVPAQVISDNTSKNYI</sequence>
<keyword evidence="2 4" id="KW-0808">Transferase</keyword>
<dbReference type="EC" id="2.3.1.30" evidence="4"/>
<proteinExistence type="inferred from homology"/>
<evidence type="ECO:0000256" key="1">
    <source>
        <dbReference type="ARBA" id="ARBA00007274"/>
    </source>
</evidence>
<dbReference type="PANTHER" id="PTHR42811">
    <property type="entry name" value="SERINE ACETYLTRANSFERASE"/>
    <property type="match status" value="1"/>
</dbReference>
<dbReference type="SUPFAM" id="SSF51161">
    <property type="entry name" value="Trimeric LpxA-like enzymes"/>
    <property type="match status" value="1"/>
</dbReference>
<dbReference type="AlphaFoldDB" id="A0A6N6MBN8"/>
<dbReference type="InterPro" id="IPR005881">
    <property type="entry name" value="Ser_O-AcTrfase"/>
</dbReference>
<comment type="caution">
    <text evidence="6">The sequence shown here is derived from an EMBL/GenBank/DDBJ whole genome shotgun (WGS) entry which is preliminary data.</text>
</comment>
<dbReference type="Gene3D" id="2.160.10.10">
    <property type="entry name" value="Hexapeptide repeat proteins"/>
    <property type="match status" value="1"/>
</dbReference>
<dbReference type="CDD" id="cd03354">
    <property type="entry name" value="LbH_SAT"/>
    <property type="match status" value="1"/>
</dbReference>
<accession>A0A6N6MBN8</accession>
<dbReference type="GO" id="GO:0009001">
    <property type="term" value="F:serine O-acetyltransferase activity"/>
    <property type="evidence" value="ECO:0007669"/>
    <property type="project" value="UniProtKB-EC"/>
</dbReference>
<dbReference type="InterPro" id="IPR011004">
    <property type="entry name" value="Trimer_LpxA-like_sf"/>
</dbReference>
<gene>
    <name evidence="6" type="ORF">F6U93_11500</name>
</gene>
<dbReference type="GO" id="GO:0006535">
    <property type="term" value="P:cysteine biosynthetic process from serine"/>
    <property type="evidence" value="ECO:0007669"/>
    <property type="project" value="InterPro"/>
</dbReference>
<feature type="transmembrane region" description="Helical" evidence="5">
    <location>
        <begin position="20"/>
        <end position="39"/>
    </location>
</feature>
<dbReference type="RefSeq" id="WP_150939945.1">
    <property type="nucleotide sequence ID" value="NZ_WAAT01000050.1"/>
</dbReference>
<reference evidence="6 7" key="1">
    <citation type="submission" date="2019-09" db="EMBL/GenBank/DDBJ databases">
        <authorList>
            <person name="Cao W.R."/>
        </authorList>
    </citation>
    <scope>NUCLEOTIDE SEQUENCE [LARGE SCALE GENOMIC DNA]</scope>
    <source>
        <strain evidence="6 7">B1N29</strain>
    </source>
</reference>
<evidence type="ECO:0000256" key="2">
    <source>
        <dbReference type="ARBA" id="ARBA00022679"/>
    </source>
</evidence>
<evidence type="ECO:0000256" key="5">
    <source>
        <dbReference type="SAM" id="Phobius"/>
    </source>
</evidence>
<keyword evidence="5" id="KW-1133">Transmembrane helix</keyword>
<organism evidence="6 7">
    <name type="scientific">Pseudotamlana haliotis</name>
    <dbReference type="NCBI Taxonomy" id="2614804"/>
    <lineage>
        <taxon>Bacteria</taxon>
        <taxon>Pseudomonadati</taxon>
        <taxon>Bacteroidota</taxon>
        <taxon>Flavobacteriia</taxon>
        <taxon>Flavobacteriales</taxon>
        <taxon>Flavobacteriaceae</taxon>
        <taxon>Pseudotamlana</taxon>
    </lineage>
</organism>
<comment type="catalytic activity">
    <reaction evidence="4">
        <text>L-serine + acetyl-CoA = O-acetyl-L-serine + CoA</text>
        <dbReference type="Rhea" id="RHEA:24560"/>
        <dbReference type="ChEBI" id="CHEBI:33384"/>
        <dbReference type="ChEBI" id="CHEBI:57287"/>
        <dbReference type="ChEBI" id="CHEBI:57288"/>
        <dbReference type="ChEBI" id="CHEBI:58340"/>
        <dbReference type="EC" id="2.3.1.30"/>
    </reaction>
</comment>
<evidence type="ECO:0000313" key="6">
    <source>
        <dbReference type="EMBL" id="KAB1067040.1"/>
    </source>
</evidence>
<keyword evidence="7" id="KW-1185">Reference proteome</keyword>
<comment type="similarity">
    <text evidence="1 4">Belongs to the transferase hexapeptide repeat family.</text>
</comment>
<dbReference type="GO" id="GO:0005737">
    <property type="term" value="C:cytoplasm"/>
    <property type="evidence" value="ECO:0007669"/>
    <property type="project" value="InterPro"/>
</dbReference>
<keyword evidence="5" id="KW-0812">Transmembrane</keyword>
<dbReference type="InterPro" id="IPR001451">
    <property type="entry name" value="Hexapep"/>
</dbReference>
<evidence type="ECO:0000313" key="7">
    <source>
        <dbReference type="Proteomes" id="UP000441333"/>
    </source>
</evidence>
<evidence type="ECO:0000256" key="3">
    <source>
        <dbReference type="ARBA" id="ARBA00023315"/>
    </source>
</evidence>
<dbReference type="InterPro" id="IPR045304">
    <property type="entry name" value="LbH_SAT"/>
</dbReference>
<evidence type="ECO:0000256" key="4">
    <source>
        <dbReference type="PIRNR" id="PIRNR000441"/>
    </source>
</evidence>
<protein>
    <recommendedName>
        <fullName evidence="4">Serine acetyltransferase</fullName>
        <ecNumber evidence="4">2.3.1.30</ecNumber>
    </recommendedName>
</protein>
<dbReference type="PIRSF" id="PIRSF000441">
    <property type="entry name" value="CysE"/>
    <property type="match status" value="1"/>
</dbReference>
<dbReference type="EMBL" id="WAAT01000050">
    <property type="protein sequence ID" value="KAB1067040.1"/>
    <property type="molecule type" value="Genomic_DNA"/>
</dbReference>
<keyword evidence="5" id="KW-0472">Membrane</keyword>
<name>A0A6N6MBN8_9FLAO</name>